<dbReference type="Pfam" id="PF25023">
    <property type="entry name" value="TEN_YD-shell"/>
    <property type="match status" value="2"/>
</dbReference>
<name>E6LJL5_9FIRM</name>
<proteinExistence type="predicted"/>
<dbReference type="Proteomes" id="UP000003434">
    <property type="component" value="Unassembled WGS sequence"/>
</dbReference>
<dbReference type="PANTHER" id="PTHR32305:SF15">
    <property type="entry name" value="PROTEIN RHSA-RELATED"/>
    <property type="match status" value="1"/>
</dbReference>
<organism evidence="3 4">
    <name type="scientific">Lachnoanaerobaculum saburreum DSM 3986</name>
    <dbReference type="NCBI Taxonomy" id="887325"/>
    <lineage>
        <taxon>Bacteria</taxon>
        <taxon>Bacillati</taxon>
        <taxon>Bacillota</taxon>
        <taxon>Clostridia</taxon>
        <taxon>Lachnospirales</taxon>
        <taxon>Lachnospiraceae</taxon>
        <taxon>Lachnoanaerobaculum</taxon>
    </lineage>
</organism>
<keyword evidence="1" id="KW-0677">Repeat</keyword>
<evidence type="ECO:0000313" key="4">
    <source>
        <dbReference type="Proteomes" id="UP000003434"/>
    </source>
</evidence>
<dbReference type="InterPro" id="IPR056823">
    <property type="entry name" value="TEN-like_YD-shell"/>
</dbReference>
<comment type="caution">
    <text evidence="3">The sequence shown here is derived from an EMBL/GenBank/DDBJ whole genome shotgun (WGS) entry which is preliminary data.</text>
</comment>
<protein>
    <submittedName>
        <fullName evidence="3">RHS repeat-associated core domain protein</fullName>
    </submittedName>
</protein>
<evidence type="ECO:0000256" key="1">
    <source>
        <dbReference type="ARBA" id="ARBA00022737"/>
    </source>
</evidence>
<dbReference type="EMBL" id="AEPW01000003">
    <property type="protein sequence ID" value="EFU77966.1"/>
    <property type="molecule type" value="Genomic_DNA"/>
</dbReference>
<dbReference type="Gene3D" id="2.180.10.10">
    <property type="entry name" value="RHS repeat-associated core"/>
    <property type="match status" value="2"/>
</dbReference>
<dbReference type="PANTHER" id="PTHR32305">
    <property type="match status" value="1"/>
</dbReference>
<feature type="domain" description="Teneurin-like YD-shell" evidence="2">
    <location>
        <begin position="396"/>
        <end position="561"/>
    </location>
</feature>
<sequence length="1615" mass="185798">MNDIFMNFASILSLSGKTGGIQSSIAGCSQELRNIALGLELGHGGDSIKEALGVLSNQCDEESQKVSHMGSTLHQAAQIMRSAEDRVIQNNFITVSQNALKSRYKNALKEAAVLGIVGGSIKSGTGYGGDPVSMFSGNFLWQITPFKTYAGETFELTICYDTAYKDDNGLGRGFRHNFMSCIKPMGNCIFGIFDVYGSSAIFLEGEDHIFYPQNPTVKRLYREEDGFRYYDPELLHSLKYDKDGRLRAEYIKEKEIKRLIYDGEHLIKVESLNGYFFDFTYEDNHLVKITDNIGRYIKFKYMQDLLSEMEIYLESESLFTHLYDCRKYSYFYDDRAHLIKITDPDEKMLFENIYDEIGRVVHQSMGEGRFFTFTYNGNKTLNCDETGFTTEYIHDENGNLLLMKNPLLKYEAEYDKYNRITKKTVNETDTMQYHYNALGQLSAVIKGGFFHEFFYDENHKLSEYTFNGKSYLKIHYDLAGNVISIDYPGEKPHQFFYDENNRLTGYEAYGESCRLCYDEKGFIVSLYAPEELSEEYSYDGLGRIINIKIENEREINIRYAFDDLIGCMWDNSDRTINCKYSLTGKMLSYKSGEEKTNYVYDNFGNITELHLPGEDVYIMEYNTCGNLLNRYRGDFLVESLSYNENQRVVNITDGFGYEEYYTWNIWNQPISIKNSNGLNINIDYDENHLIKAISMNDFYLSYQYDSNGRLASVFDDEGRYIIYDYDMADRVVQVNTFQSRMEISYDDFSNITLISPADFGYLLQNKYDEYNRLIESKTLGKPLYQLSYSASDVSGLKIEGRTASLKYDRTGHMITFSNQLGKETVQKFDQYNRLLSVGTKDLPDIIRYGYDISGRIKWLRDEKMTVFFSYDGLKNLSGIYCLISGEYSDEELNLSDGEWAMTKSGSYCLIDTDYDKMLISLKDSLGNSEIFETGSPGNLKKIHYANGDSKEIIYDSLLRVKKIFERGSYNENSSFVYDKDWITEATNSKGNVRFDYDLGGRVIGIHYPDGSIAGYEWNQANLCTAILYPDGNRVEYSYDSFGNLTKANLLDDILYYSYDEKHRLVKKQSNSFIQNLIYHENGKLKTLSVQDDAGVLMEIQYNYDEFYNRLIEKTIFERDREILSYDYAYDKRGLLAKTWKNSELFGEYKYDAFGNIIYSKESKEEARYTYNAQNQLLQKDFMGQIYSYEYNARGDLICELLDGKILSTYQYNGLGQLLYAVNEKGSVQYSYDALGNRIEAEYTYKNLKKEKEIYYPGYLTENGLPLCKRSIEKNISQNFYFDQSPLAESLSGKPVWNICDDDKNPIFRLKDENNYEISDYSPFGVCKKYQRGESFKLFSTEYGFNSHIYDDFLNRHITYNRVYDPKNGRFHSKDICIGDFKDPLSFNRYIYKSNSFKNIFTNIDLAKDFAVAKSFIVSNIAIEAVSKSPLNILSTLIYNKPSKEAVTACLNPLYSGLEDILQKNIKFSAGLGNGNFNCTEDIRPFFSKENALLLSGCIPAYALGKSGENVYKGFYSLTKSSSLPDIQKKIKKSFCSPAGKLLPALIAMSNKQMLLRTLNQNVSKEMFFGLANKNNNNGIQTIIKGFKKPAVPTNSFTIGAVRLSTGIEACTNNPV</sequence>
<dbReference type="InterPro" id="IPR050708">
    <property type="entry name" value="T6SS_VgrG/RHS"/>
</dbReference>
<accession>E6LJL5</accession>
<dbReference type="eggNOG" id="COG3209">
    <property type="taxonomic scope" value="Bacteria"/>
</dbReference>
<gene>
    <name evidence="3" type="ORF">HMPREF0381_0150</name>
</gene>
<dbReference type="InterPro" id="IPR031325">
    <property type="entry name" value="RHS_repeat"/>
</dbReference>
<dbReference type="HOGENOM" id="CLU_243600_0_0_9"/>
<evidence type="ECO:0000259" key="2">
    <source>
        <dbReference type="Pfam" id="PF25023"/>
    </source>
</evidence>
<dbReference type="RefSeq" id="WP_008749923.1">
    <property type="nucleotide sequence ID" value="NZ_GL622296.1"/>
</dbReference>
<reference evidence="3 4" key="1">
    <citation type="submission" date="2010-12" db="EMBL/GenBank/DDBJ databases">
        <authorList>
            <person name="Muzny D."/>
            <person name="Qin X."/>
            <person name="Deng J."/>
            <person name="Jiang H."/>
            <person name="Liu Y."/>
            <person name="Qu J."/>
            <person name="Song X.-Z."/>
            <person name="Zhang L."/>
            <person name="Thornton R."/>
            <person name="Coyle M."/>
            <person name="Francisco L."/>
            <person name="Jackson L."/>
            <person name="Javaid M."/>
            <person name="Korchina V."/>
            <person name="Kovar C."/>
            <person name="Mata R."/>
            <person name="Mathew T."/>
            <person name="Ngo R."/>
            <person name="Nguyen L."/>
            <person name="Nguyen N."/>
            <person name="Okwuonu G."/>
            <person name="Ongeri F."/>
            <person name="Pham C."/>
            <person name="Simmons D."/>
            <person name="Wilczek-Boney K."/>
            <person name="Hale W."/>
            <person name="Jakkamsetti A."/>
            <person name="Pham P."/>
            <person name="Ruth R."/>
            <person name="San Lucas F."/>
            <person name="Warren J."/>
            <person name="Zhang J."/>
            <person name="Zhao Z."/>
            <person name="Zhou C."/>
            <person name="Zhu D."/>
            <person name="Lee S."/>
            <person name="Bess C."/>
            <person name="Blankenburg K."/>
            <person name="Forbes L."/>
            <person name="Fu Q."/>
            <person name="Gubbala S."/>
            <person name="Hirani K."/>
            <person name="Jayaseelan J.C."/>
            <person name="Lara F."/>
            <person name="Munidasa M."/>
            <person name="Palculict T."/>
            <person name="Patil S."/>
            <person name="Pu L.-L."/>
            <person name="Saada N."/>
            <person name="Tang L."/>
            <person name="Weissenberger G."/>
            <person name="Zhu Y."/>
            <person name="Hemphill L."/>
            <person name="Shang Y."/>
            <person name="Youmans B."/>
            <person name="Ayvaz T."/>
            <person name="Ross M."/>
            <person name="Santibanez J."/>
            <person name="Aqrawi P."/>
            <person name="Gross S."/>
            <person name="Joshi V."/>
            <person name="Fowler G."/>
            <person name="Nazareth L."/>
            <person name="Reid J."/>
            <person name="Worley K."/>
            <person name="Petrosino J."/>
            <person name="Highlander S."/>
            <person name="Gibbs R."/>
        </authorList>
    </citation>
    <scope>NUCLEOTIDE SEQUENCE [LARGE SCALE GENOMIC DNA]</scope>
    <source>
        <strain evidence="3 4">DSM 3986</strain>
    </source>
</reference>
<feature type="domain" description="Teneurin-like YD-shell" evidence="2">
    <location>
        <begin position="1058"/>
        <end position="1394"/>
    </location>
</feature>
<dbReference type="Pfam" id="PF05593">
    <property type="entry name" value="RHS_repeat"/>
    <property type="match status" value="1"/>
</dbReference>
<evidence type="ECO:0000313" key="3">
    <source>
        <dbReference type="EMBL" id="EFU77966.1"/>
    </source>
</evidence>